<keyword evidence="2" id="KW-0472">Membrane</keyword>
<dbReference type="Proteomes" id="UP000199494">
    <property type="component" value="Unassembled WGS sequence"/>
</dbReference>
<gene>
    <name evidence="3" type="ORF">SAMN05421630_104275</name>
</gene>
<reference evidence="3 4" key="1">
    <citation type="submission" date="2016-10" db="EMBL/GenBank/DDBJ databases">
        <authorList>
            <person name="de Groot N.N."/>
        </authorList>
    </citation>
    <scope>NUCLEOTIDE SEQUENCE [LARGE SCALE GENOMIC DNA]</scope>
    <source>
        <strain evidence="3 4">CGMCC 4.5506</strain>
    </source>
</reference>
<dbReference type="STRING" id="530584.SAMN05421630_104275"/>
<feature type="transmembrane region" description="Helical" evidence="2">
    <location>
        <begin position="163"/>
        <end position="184"/>
    </location>
</feature>
<evidence type="ECO:0000256" key="1">
    <source>
        <dbReference type="SAM" id="MobiDB-lite"/>
    </source>
</evidence>
<dbReference type="KEGG" id="pmad:BAY61_28300"/>
<feature type="compositionally biased region" description="Low complexity" evidence="1">
    <location>
        <begin position="223"/>
        <end position="251"/>
    </location>
</feature>
<dbReference type="OrthoDB" id="3635915at2"/>
<accession>A0A222VWP7</accession>
<feature type="compositionally biased region" description="Gly residues" evidence="1">
    <location>
        <begin position="192"/>
        <end position="212"/>
    </location>
</feature>
<keyword evidence="4" id="KW-1185">Reference proteome</keyword>
<feature type="compositionally biased region" description="Low complexity" evidence="1">
    <location>
        <begin position="264"/>
        <end position="273"/>
    </location>
</feature>
<feature type="region of interest" description="Disordered" evidence="1">
    <location>
        <begin position="98"/>
        <end position="149"/>
    </location>
</feature>
<dbReference type="EMBL" id="FMZE01000004">
    <property type="protein sequence ID" value="SDC88321.1"/>
    <property type="molecule type" value="Genomic_DNA"/>
</dbReference>
<dbReference type="RefSeq" id="WP_091803242.1">
    <property type="nucleotide sequence ID" value="NZ_CP016353.1"/>
</dbReference>
<keyword evidence="2" id="KW-0812">Transmembrane</keyword>
<protein>
    <submittedName>
        <fullName evidence="3">Uncharacterized protein</fullName>
    </submittedName>
</protein>
<proteinExistence type="predicted"/>
<evidence type="ECO:0000313" key="3">
    <source>
        <dbReference type="EMBL" id="SDC88321.1"/>
    </source>
</evidence>
<evidence type="ECO:0000313" key="4">
    <source>
        <dbReference type="Proteomes" id="UP000199494"/>
    </source>
</evidence>
<sequence>MTDEKSKEAKEETEKTGLRPAQVAAAALAAVTAAFLGSSLGVYGTVLGAGLISVLTTVGSEFYLRSFTGTKEATKKAKAAASAAITDGKGWTVKLAQPGPGAKQGHRAGGIDQPTTRFPVPASPHGDPDAPTVYLPKPGGNDTDDDESGRRKAFNAAWWKRRWPLIVGTSAVAFVIGMAVITGVEGITGKSVSGGQGSTVGQLVGKGSGTTGGDEHREESPDQQQTPTQQAPATTSESPESPAPTSESQQPGESSSTEQTPTRESPSSQSEAPESPPADIEDGSGTGGGAEVTPNAVP</sequence>
<name>A0A222VWP7_9PSEU</name>
<organism evidence="3 4">
    <name type="scientific">Prauserella marina</name>
    <dbReference type="NCBI Taxonomy" id="530584"/>
    <lineage>
        <taxon>Bacteria</taxon>
        <taxon>Bacillati</taxon>
        <taxon>Actinomycetota</taxon>
        <taxon>Actinomycetes</taxon>
        <taxon>Pseudonocardiales</taxon>
        <taxon>Pseudonocardiaceae</taxon>
        <taxon>Prauserella</taxon>
    </lineage>
</organism>
<dbReference type="AlphaFoldDB" id="A0A222VWP7"/>
<feature type="transmembrane region" description="Helical" evidence="2">
    <location>
        <begin position="21"/>
        <end position="40"/>
    </location>
</feature>
<feature type="region of interest" description="Disordered" evidence="1">
    <location>
        <begin position="189"/>
        <end position="298"/>
    </location>
</feature>
<evidence type="ECO:0000256" key="2">
    <source>
        <dbReference type="SAM" id="Phobius"/>
    </source>
</evidence>
<feature type="transmembrane region" description="Helical" evidence="2">
    <location>
        <begin position="46"/>
        <end position="64"/>
    </location>
</feature>
<feature type="compositionally biased region" description="Polar residues" evidence="1">
    <location>
        <begin position="252"/>
        <end position="263"/>
    </location>
</feature>
<keyword evidence="2" id="KW-1133">Transmembrane helix</keyword>